<dbReference type="AlphaFoldDB" id="A0A0N1KS93"/>
<evidence type="ECO:0000256" key="1">
    <source>
        <dbReference type="SAM" id="Phobius"/>
    </source>
</evidence>
<feature type="transmembrane region" description="Helical" evidence="1">
    <location>
        <begin position="12"/>
        <end position="36"/>
    </location>
</feature>
<keyword evidence="1" id="KW-0472">Membrane</keyword>
<dbReference type="Proteomes" id="UP000037953">
    <property type="component" value="Unassembled WGS sequence"/>
</dbReference>
<evidence type="ECO:0000313" key="2">
    <source>
        <dbReference type="EMBL" id="KPE51277.1"/>
    </source>
</evidence>
<reference evidence="3" key="2">
    <citation type="submission" date="2015-09" db="EMBL/GenBank/DDBJ databases">
        <title>Draft genome sequence of a multidrug-resistant Chryseobacterium indologenes isolate from Malaysia.</title>
        <authorList>
            <person name="Yu C.Y."/>
            <person name="Ang G.Y."/>
            <person name="Chan K.-G."/>
        </authorList>
    </citation>
    <scope>NUCLEOTIDE SEQUENCE [LARGE SCALE GENOMIC DNA]</scope>
    <source>
        <strain evidence="3">CI_885</strain>
    </source>
</reference>
<proteinExistence type="predicted"/>
<dbReference type="PATRIC" id="fig|253.9.peg.3987"/>
<evidence type="ECO:0008006" key="4">
    <source>
        <dbReference type="Google" id="ProtNLM"/>
    </source>
</evidence>
<evidence type="ECO:0000313" key="3">
    <source>
        <dbReference type="Proteomes" id="UP000037953"/>
    </source>
</evidence>
<protein>
    <recommendedName>
        <fullName evidence="4">DUF2975 domain-containing protein</fullName>
    </recommendedName>
</protein>
<feature type="transmembrane region" description="Helical" evidence="1">
    <location>
        <begin position="63"/>
        <end position="90"/>
    </location>
</feature>
<gene>
    <name evidence="2" type="ORF">AOB46_10800</name>
</gene>
<dbReference type="InterPro" id="IPR021354">
    <property type="entry name" value="DUF2975"/>
</dbReference>
<keyword evidence="1" id="KW-0812">Transmembrane</keyword>
<accession>A0A0N1KS93</accession>
<keyword evidence="1" id="KW-1133">Transmembrane helix</keyword>
<sequence length="181" mass="20190">METKTKRVLSIMNVISWIVFIGACITAGALTCSYIITVINPEAAKNLYKGISFYSLYQSDSQLYYQIMTTVIFLACYKAYLAYFVVKIFLKLNLAAPFSEDIRIMITKISYAALSIGLISLIADSYFFDKGSVKAGISPIENLQELIGSGSEYLFFGGIIFIIAQVFKRGIELQSENELTI</sequence>
<reference evidence="2 3" key="1">
    <citation type="journal article" date="2015" name="Genom Data">
        <title>Draft genome sequence of a multidrug-resistant Chryseobacterium indologenes isolate from Malaysia.</title>
        <authorList>
            <person name="Yu C.Y."/>
            <person name="Ang G.Y."/>
            <person name="Cheng H.J."/>
            <person name="Cheong Y.M."/>
            <person name="Yin W.F."/>
            <person name="Chan K.G."/>
        </authorList>
    </citation>
    <scope>NUCLEOTIDE SEQUENCE [LARGE SCALE GENOMIC DNA]</scope>
    <source>
        <strain evidence="2 3">CI_885</strain>
    </source>
</reference>
<dbReference type="Pfam" id="PF11188">
    <property type="entry name" value="DUF2975"/>
    <property type="match status" value="1"/>
</dbReference>
<dbReference type="PROSITE" id="PS51257">
    <property type="entry name" value="PROKAR_LIPOPROTEIN"/>
    <property type="match status" value="1"/>
</dbReference>
<feature type="transmembrane region" description="Helical" evidence="1">
    <location>
        <begin position="148"/>
        <end position="167"/>
    </location>
</feature>
<feature type="transmembrane region" description="Helical" evidence="1">
    <location>
        <begin position="111"/>
        <end position="128"/>
    </location>
</feature>
<dbReference type="EMBL" id="LJOD01000006">
    <property type="protein sequence ID" value="KPE51277.1"/>
    <property type="molecule type" value="Genomic_DNA"/>
</dbReference>
<name>A0A0N1KS93_CHRID</name>
<comment type="caution">
    <text evidence="2">The sequence shown here is derived from an EMBL/GenBank/DDBJ whole genome shotgun (WGS) entry which is preliminary data.</text>
</comment>
<organism evidence="2 3">
    <name type="scientific">Chryseobacterium indologenes</name>
    <name type="common">Flavobacterium indologenes</name>
    <dbReference type="NCBI Taxonomy" id="253"/>
    <lineage>
        <taxon>Bacteria</taxon>
        <taxon>Pseudomonadati</taxon>
        <taxon>Bacteroidota</taxon>
        <taxon>Flavobacteriia</taxon>
        <taxon>Flavobacteriales</taxon>
        <taxon>Weeksellaceae</taxon>
        <taxon>Chryseobacterium group</taxon>
        <taxon>Chryseobacterium</taxon>
    </lineage>
</organism>